<dbReference type="Proteomes" id="UP001362999">
    <property type="component" value="Unassembled WGS sequence"/>
</dbReference>
<comment type="caution">
    <text evidence="3">The sequence shown here is derived from an EMBL/GenBank/DDBJ whole genome shotgun (WGS) entry which is preliminary data.</text>
</comment>
<sequence length="328" mass="35124">MSLPDFSFSTTADEVVAAFADRITGKNVLVTGTSINGLGFETARAIAKHANLVIITGYNAERLKLAEDAIKIEHPHANIKPLVLDLSSLAAVRAAAAEVNAYPEPLHVLINNAAALIGPFKLTPDGLESQMAINHFGHFLLTTLLAPKLLASRTQNLTPRVVFLSSGAHALSDVGGQALLDIIEHPSADTYDPGQGYYRSKVANILTTRELAKRAKGALKAYSVHPGAIYTNIMEKEESREYMQSMGILDADGNRPSNPPWEFKTLGQGAATTVVAAFDPRIEDKSGAYLSDCVEGNASLTSQASDPETAEKLWALTENLVGEPFVFP</sequence>
<dbReference type="GO" id="GO:0016491">
    <property type="term" value="F:oxidoreductase activity"/>
    <property type="evidence" value="ECO:0007669"/>
    <property type="project" value="UniProtKB-KW"/>
</dbReference>
<dbReference type="InterPro" id="IPR036291">
    <property type="entry name" value="NAD(P)-bd_dom_sf"/>
</dbReference>
<evidence type="ECO:0000313" key="4">
    <source>
        <dbReference type="Proteomes" id="UP001362999"/>
    </source>
</evidence>
<dbReference type="PANTHER" id="PTHR24320">
    <property type="entry name" value="RETINOL DEHYDROGENASE"/>
    <property type="match status" value="1"/>
</dbReference>
<evidence type="ECO:0000256" key="1">
    <source>
        <dbReference type="ARBA" id="ARBA00006484"/>
    </source>
</evidence>
<organism evidence="3 4">
    <name type="scientific">Favolaschia claudopus</name>
    <dbReference type="NCBI Taxonomy" id="2862362"/>
    <lineage>
        <taxon>Eukaryota</taxon>
        <taxon>Fungi</taxon>
        <taxon>Dikarya</taxon>
        <taxon>Basidiomycota</taxon>
        <taxon>Agaricomycotina</taxon>
        <taxon>Agaricomycetes</taxon>
        <taxon>Agaricomycetidae</taxon>
        <taxon>Agaricales</taxon>
        <taxon>Marasmiineae</taxon>
        <taxon>Mycenaceae</taxon>
        <taxon>Favolaschia</taxon>
    </lineage>
</organism>
<gene>
    <name evidence="3" type="ORF">R3P38DRAFT_1051017</name>
</gene>
<reference evidence="3 4" key="1">
    <citation type="journal article" date="2024" name="J Genomics">
        <title>Draft genome sequencing and assembly of Favolaschia claudopus CIRM-BRFM 2984 isolated from oak limbs.</title>
        <authorList>
            <person name="Navarro D."/>
            <person name="Drula E."/>
            <person name="Chaduli D."/>
            <person name="Cazenave R."/>
            <person name="Ahrendt S."/>
            <person name="Wang J."/>
            <person name="Lipzen A."/>
            <person name="Daum C."/>
            <person name="Barry K."/>
            <person name="Grigoriev I.V."/>
            <person name="Favel A."/>
            <person name="Rosso M.N."/>
            <person name="Martin F."/>
        </authorList>
    </citation>
    <scope>NUCLEOTIDE SEQUENCE [LARGE SCALE GENOMIC DNA]</scope>
    <source>
        <strain evidence="3 4">CIRM-BRFM 2984</strain>
    </source>
</reference>
<dbReference type="SUPFAM" id="SSF51735">
    <property type="entry name" value="NAD(P)-binding Rossmann-fold domains"/>
    <property type="match status" value="1"/>
</dbReference>
<proteinExistence type="inferred from homology"/>
<keyword evidence="4" id="KW-1185">Reference proteome</keyword>
<dbReference type="AlphaFoldDB" id="A0AAW0BEF0"/>
<dbReference type="PANTHER" id="PTHR24320:SF283">
    <property type="entry name" value="RETINOL DEHYDROGENASE 11"/>
    <property type="match status" value="1"/>
</dbReference>
<accession>A0AAW0BEF0</accession>
<comment type="similarity">
    <text evidence="1">Belongs to the short-chain dehydrogenases/reductases (SDR) family.</text>
</comment>
<evidence type="ECO:0000313" key="3">
    <source>
        <dbReference type="EMBL" id="KAK7024751.1"/>
    </source>
</evidence>
<dbReference type="InterPro" id="IPR002347">
    <property type="entry name" value="SDR_fam"/>
</dbReference>
<dbReference type="Gene3D" id="3.40.50.720">
    <property type="entry name" value="NAD(P)-binding Rossmann-like Domain"/>
    <property type="match status" value="1"/>
</dbReference>
<keyword evidence="2" id="KW-0560">Oxidoreductase</keyword>
<dbReference type="EMBL" id="JAWWNJ010000034">
    <property type="protein sequence ID" value="KAK7024751.1"/>
    <property type="molecule type" value="Genomic_DNA"/>
</dbReference>
<protein>
    <submittedName>
        <fullName evidence="3">Short-chain dehydrogenase/reductase family protein</fullName>
    </submittedName>
</protein>
<dbReference type="Pfam" id="PF00106">
    <property type="entry name" value="adh_short"/>
    <property type="match status" value="1"/>
</dbReference>
<name>A0AAW0BEF0_9AGAR</name>
<evidence type="ECO:0000256" key="2">
    <source>
        <dbReference type="ARBA" id="ARBA00023002"/>
    </source>
</evidence>